<dbReference type="AlphaFoldDB" id="A0A0E9T3C5"/>
<name>A0A0E9T3C5_ANGAN</name>
<reference evidence="1" key="2">
    <citation type="journal article" date="2015" name="Fish Shellfish Immunol.">
        <title>Early steps in the European eel (Anguilla anguilla)-Vibrio vulnificus interaction in the gills: Role of the RtxA13 toxin.</title>
        <authorList>
            <person name="Callol A."/>
            <person name="Pajuelo D."/>
            <person name="Ebbesson L."/>
            <person name="Teles M."/>
            <person name="MacKenzie S."/>
            <person name="Amaro C."/>
        </authorList>
    </citation>
    <scope>NUCLEOTIDE SEQUENCE</scope>
</reference>
<accession>A0A0E9T3C5</accession>
<dbReference type="EMBL" id="GBXM01060590">
    <property type="protein sequence ID" value="JAH47987.1"/>
    <property type="molecule type" value="Transcribed_RNA"/>
</dbReference>
<proteinExistence type="predicted"/>
<organism evidence="1">
    <name type="scientific">Anguilla anguilla</name>
    <name type="common">European freshwater eel</name>
    <name type="synonym">Muraena anguilla</name>
    <dbReference type="NCBI Taxonomy" id="7936"/>
    <lineage>
        <taxon>Eukaryota</taxon>
        <taxon>Metazoa</taxon>
        <taxon>Chordata</taxon>
        <taxon>Craniata</taxon>
        <taxon>Vertebrata</taxon>
        <taxon>Euteleostomi</taxon>
        <taxon>Actinopterygii</taxon>
        <taxon>Neopterygii</taxon>
        <taxon>Teleostei</taxon>
        <taxon>Anguilliformes</taxon>
        <taxon>Anguillidae</taxon>
        <taxon>Anguilla</taxon>
    </lineage>
</organism>
<evidence type="ECO:0000313" key="1">
    <source>
        <dbReference type="EMBL" id="JAH47987.1"/>
    </source>
</evidence>
<sequence>MLLVLKFTQLPYSLKICKSTFLVENTKVAS</sequence>
<protein>
    <submittedName>
        <fullName evidence="1">Uncharacterized protein</fullName>
    </submittedName>
</protein>
<reference evidence="1" key="1">
    <citation type="submission" date="2014-11" db="EMBL/GenBank/DDBJ databases">
        <authorList>
            <person name="Amaro Gonzalez C."/>
        </authorList>
    </citation>
    <scope>NUCLEOTIDE SEQUENCE</scope>
</reference>